<gene>
    <name evidence="7" type="ORF">HERILL_LOCUS11827</name>
</gene>
<dbReference type="Gene3D" id="3.30.560.10">
    <property type="entry name" value="Glucose Oxidase, domain 3"/>
    <property type="match status" value="1"/>
</dbReference>
<organism evidence="7 8">
    <name type="scientific">Hermetia illucens</name>
    <name type="common">Black soldier fly</name>
    <dbReference type="NCBI Taxonomy" id="343691"/>
    <lineage>
        <taxon>Eukaryota</taxon>
        <taxon>Metazoa</taxon>
        <taxon>Ecdysozoa</taxon>
        <taxon>Arthropoda</taxon>
        <taxon>Hexapoda</taxon>
        <taxon>Insecta</taxon>
        <taxon>Pterygota</taxon>
        <taxon>Neoptera</taxon>
        <taxon>Endopterygota</taxon>
        <taxon>Diptera</taxon>
        <taxon>Brachycera</taxon>
        <taxon>Stratiomyomorpha</taxon>
        <taxon>Stratiomyidae</taxon>
        <taxon>Hermetiinae</taxon>
        <taxon>Hermetia</taxon>
    </lineage>
</organism>
<dbReference type="InterPro" id="IPR000172">
    <property type="entry name" value="GMC_OxRdtase_N"/>
</dbReference>
<keyword evidence="3" id="KW-0285">Flavoprotein</keyword>
<dbReference type="InterPro" id="IPR012132">
    <property type="entry name" value="GMC_OxRdtase"/>
</dbReference>
<dbReference type="OrthoDB" id="269227at2759"/>
<dbReference type="PROSITE" id="PS00624">
    <property type="entry name" value="GMC_OXRED_2"/>
    <property type="match status" value="1"/>
</dbReference>
<dbReference type="PANTHER" id="PTHR11552">
    <property type="entry name" value="GLUCOSE-METHANOL-CHOLINE GMC OXIDOREDUCTASE"/>
    <property type="match status" value="1"/>
</dbReference>
<name>A0A7R8UZ64_HERIL</name>
<keyword evidence="8" id="KW-1185">Reference proteome</keyword>
<evidence type="ECO:0000256" key="2">
    <source>
        <dbReference type="ARBA" id="ARBA00010790"/>
    </source>
</evidence>
<accession>A0A7R8UZ64</accession>
<evidence type="ECO:0000313" key="8">
    <source>
        <dbReference type="Proteomes" id="UP000594454"/>
    </source>
</evidence>
<evidence type="ECO:0000256" key="5">
    <source>
        <dbReference type="PIRSR" id="PIRSR000137-2"/>
    </source>
</evidence>
<comment type="similarity">
    <text evidence="2">Belongs to the GMC oxidoreductase family.</text>
</comment>
<evidence type="ECO:0000313" key="7">
    <source>
        <dbReference type="EMBL" id="CAD7089264.1"/>
    </source>
</evidence>
<dbReference type="OMA" id="SANNAMQ"/>
<dbReference type="PIRSF" id="PIRSF000137">
    <property type="entry name" value="Alcohol_oxidase"/>
    <property type="match status" value="1"/>
</dbReference>
<evidence type="ECO:0000259" key="6">
    <source>
        <dbReference type="PROSITE" id="PS00624"/>
    </source>
</evidence>
<dbReference type="SUPFAM" id="SSF54373">
    <property type="entry name" value="FAD-linked reductases, C-terminal domain"/>
    <property type="match status" value="1"/>
</dbReference>
<feature type="domain" description="Glucose-methanol-choline oxidoreductase N-terminal" evidence="6">
    <location>
        <begin position="317"/>
        <end position="331"/>
    </location>
</feature>
<dbReference type="GO" id="GO:0050660">
    <property type="term" value="F:flavin adenine dinucleotide binding"/>
    <property type="evidence" value="ECO:0007669"/>
    <property type="project" value="InterPro"/>
</dbReference>
<comment type="cofactor">
    <cofactor evidence="1 5">
        <name>FAD</name>
        <dbReference type="ChEBI" id="CHEBI:57692"/>
    </cofactor>
</comment>
<sequence length="609" mass="67908">MVGTIELLRPQCAAHSAGAGNIGITTLLQALLVSQCELTASQLWPKDYGSHYIDKGTEVFDFIVIGGGTAGSVIAGRLSDNPAYRVLLIEAGGDPPLESQVPGYGLMLQMSRVDWNYTTEPNFKSCLDFPGGSCPWPRAKMLGGCSANNAMQFILGNRRDFDDWEKMGNPTWGWNDVYQHFRKTENYRPPNPYNVHGTGGPLIVDRFNGGFQDIKQLIMQAAKEGGYEDVDDFRDGHYLGYGLLNALIINGTRNTPARAFLQTLKPNLQVIKNAIVTKINFDENKRAQSVNFVYTDEKGTQYQLTAKNSKEIILSAGTIETPKLLMLSGIGHQEHLESHGIPVISNLPVGDNLEDHATITVLFKMKPNEPGFIFDPLFEYLIHRTGPLAGVNVLDATGFLDVRNESGIYPSMQVHHLWFPQGTPSPLLVLGSQSLSIPNVLIENSVLGMMFILINPKSRGTIRLKSTDYLEQPKISPNFFSVYDDVRLFREAIRQGIKLERTPTFRKYGIKHLRQVHPKCSLFGDDTDEYWDCYIRHANNLIYHPTGTARMGPIEDKRTVVDPRLRVKGVKRLRVIDASIMPKIVSANIQATVVAIAEKGADFIKEDWS</sequence>
<dbReference type="SUPFAM" id="SSF51905">
    <property type="entry name" value="FAD/NAD(P)-binding domain"/>
    <property type="match status" value="1"/>
</dbReference>
<evidence type="ECO:0000256" key="4">
    <source>
        <dbReference type="ARBA" id="ARBA00022827"/>
    </source>
</evidence>
<dbReference type="PANTHER" id="PTHR11552:SF147">
    <property type="entry name" value="CHOLINE DEHYDROGENASE, MITOCHONDRIAL"/>
    <property type="match status" value="1"/>
</dbReference>
<dbReference type="Proteomes" id="UP000594454">
    <property type="component" value="Chromosome 4"/>
</dbReference>
<evidence type="ECO:0000256" key="1">
    <source>
        <dbReference type="ARBA" id="ARBA00001974"/>
    </source>
</evidence>
<dbReference type="EMBL" id="LR899012">
    <property type="protein sequence ID" value="CAD7089264.1"/>
    <property type="molecule type" value="Genomic_DNA"/>
</dbReference>
<dbReference type="InParanoid" id="A0A7R8UZ64"/>
<keyword evidence="4 5" id="KW-0274">FAD</keyword>
<evidence type="ECO:0000256" key="3">
    <source>
        <dbReference type="ARBA" id="ARBA00022630"/>
    </source>
</evidence>
<dbReference type="InterPro" id="IPR007867">
    <property type="entry name" value="GMC_OxRtase_C"/>
</dbReference>
<dbReference type="Pfam" id="PF05199">
    <property type="entry name" value="GMC_oxred_C"/>
    <property type="match status" value="1"/>
</dbReference>
<reference evidence="7 8" key="1">
    <citation type="submission" date="2020-11" db="EMBL/GenBank/DDBJ databases">
        <authorList>
            <person name="Wallbank WR R."/>
            <person name="Pardo Diaz C."/>
            <person name="Kozak K."/>
            <person name="Martin S."/>
            <person name="Jiggins C."/>
            <person name="Moest M."/>
            <person name="Warren A I."/>
            <person name="Generalovic N T."/>
            <person name="Byers J.R.P. K."/>
            <person name="Montejo-Kovacevich G."/>
            <person name="Yen C E."/>
        </authorList>
    </citation>
    <scope>NUCLEOTIDE SEQUENCE [LARGE SCALE GENOMIC DNA]</scope>
</reference>
<dbReference type="AlphaFoldDB" id="A0A7R8UZ64"/>
<dbReference type="GO" id="GO:0016614">
    <property type="term" value="F:oxidoreductase activity, acting on CH-OH group of donors"/>
    <property type="evidence" value="ECO:0007669"/>
    <property type="project" value="InterPro"/>
</dbReference>
<dbReference type="Gene3D" id="3.50.50.60">
    <property type="entry name" value="FAD/NAD(P)-binding domain"/>
    <property type="match status" value="1"/>
</dbReference>
<dbReference type="Pfam" id="PF00732">
    <property type="entry name" value="GMC_oxred_N"/>
    <property type="match status" value="1"/>
</dbReference>
<feature type="binding site" evidence="5">
    <location>
        <position position="276"/>
    </location>
    <ligand>
        <name>FAD</name>
        <dbReference type="ChEBI" id="CHEBI:57692"/>
    </ligand>
</feature>
<protein>
    <recommendedName>
        <fullName evidence="6">Glucose-methanol-choline oxidoreductase N-terminal domain-containing protein</fullName>
    </recommendedName>
</protein>
<dbReference type="InterPro" id="IPR036188">
    <property type="entry name" value="FAD/NAD-bd_sf"/>
</dbReference>
<proteinExistence type="inferred from homology"/>